<reference evidence="1 2" key="1">
    <citation type="submission" date="2018-06" db="EMBL/GenBank/DDBJ databases">
        <title>Comparative genomics reveals the genomic features of Rhizophagus irregularis, R. cerebriforme, R. diaphanum and Gigaspora rosea, and their symbiotic lifestyle signature.</title>
        <authorList>
            <person name="Morin E."/>
            <person name="San Clemente H."/>
            <person name="Chen E.C.H."/>
            <person name="De La Providencia I."/>
            <person name="Hainaut M."/>
            <person name="Kuo A."/>
            <person name="Kohler A."/>
            <person name="Murat C."/>
            <person name="Tang N."/>
            <person name="Roy S."/>
            <person name="Loubradou J."/>
            <person name="Henrissat B."/>
            <person name="Grigoriev I.V."/>
            <person name="Corradi N."/>
            <person name="Roux C."/>
            <person name="Martin F.M."/>
        </authorList>
    </citation>
    <scope>NUCLEOTIDE SEQUENCE [LARGE SCALE GENOMIC DNA]</scope>
    <source>
        <strain evidence="1 2">DAOM 194757</strain>
    </source>
</reference>
<proteinExistence type="predicted"/>
<name>A0A397UG61_9GLOM</name>
<gene>
    <name evidence="1" type="ORF">C2G38_2217887</name>
</gene>
<comment type="caution">
    <text evidence="1">The sequence shown here is derived from an EMBL/GenBank/DDBJ whole genome shotgun (WGS) entry which is preliminary data.</text>
</comment>
<accession>A0A397UG61</accession>
<evidence type="ECO:0000313" key="1">
    <source>
        <dbReference type="EMBL" id="RIB06136.1"/>
    </source>
</evidence>
<dbReference type="AlphaFoldDB" id="A0A397UG61"/>
<organism evidence="1 2">
    <name type="scientific">Gigaspora rosea</name>
    <dbReference type="NCBI Taxonomy" id="44941"/>
    <lineage>
        <taxon>Eukaryota</taxon>
        <taxon>Fungi</taxon>
        <taxon>Fungi incertae sedis</taxon>
        <taxon>Mucoromycota</taxon>
        <taxon>Glomeromycotina</taxon>
        <taxon>Glomeromycetes</taxon>
        <taxon>Diversisporales</taxon>
        <taxon>Gigasporaceae</taxon>
        <taxon>Gigaspora</taxon>
    </lineage>
</organism>
<protein>
    <submittedName>
        <fullName evidence="1">Uncharacterized protein</fullName>
    </submittedName>
</protein>
<sequence length="119" mass="13408">MPNINNDVIDLEFSNDNSTDMNIIPLFRYENNSLVDTNPFSTFSESNNNCSLSVISGNDASLNDDNSNSVDNDMSFSEYNSNENTGDLNASRYQYNLHVGACFDNWLSVDSFMHSYCLE</sequence>
<keyword evidence="2" id="KW-1185">Reference proteome</keyword>
<dbReference type="Proteomes" id="UP000266673">
    <property type="component" value="Unassembled WGS sequence"/>
</dbReference>
<dbReference type="EMBL" id="QKWP01001864">
    <property type="protein sequence ID" value="RIB06136.1"/>
    <property type="molecule type" value="Genomic_DNA"/>
</dbReference>
<dbReference type="OrthoDB" id="10486492at2759"/>
<evidence type="ECO:0000313" key="2">
    <source>
        <dbReference type="Proteomes" id="UP000266673"/>
    </source>
</evidence>